<evidence type="ECO:0000256" key="5">
    <source>
        <dbReference type="SAM" id="Phobius"/>
    </source>
</evidence>
<dbReference type="Pfam" id="PF02518">
    <property type="entry name" value="HATPase_c"/>
    <property type="match status" value="1"/>
</dbReference>
<feature type="transmembrane region" description="Helical" evidence="5">
    <location>
        <begin position="246"/>
        <end position="267"/>
    </location>
</feature>
<dbReference type="InterPro" id="IPR050482">
    <property type="entry name" value="Sensor_HK_TwoCompSys"/>
</dbReference>
<feature type="domain" description="Histidine kinase" evidence="7">
    <location>
        <begin position="528"/>
        <end position="615"/>
    </location>
</feature>
<comment type="caution">
    <text evidence="8">The sequence shown here is derived from an EMBL/GenBank/DDBJ whole genome shotgun (WGS) entry which is preliminary data.</text>
</comment>
<feature type="transmembrane region" description="Helical" evidence="5">
    <location>
        <begin position="304"/>
        <end position="322"/>
    </location>
</feature>
<keyword evidence="9" id="KW-1185">Reference proteome</keyword>
<dbReference type="Gene3D" id="3.30.565.10">
    <property type="entry name" value="Histidine kinase-like ATPase, C-terminal domain"/>
    <property type="match status" value="1"/>
</dbReference>
<feature type="signal peptide" evidence="6">
    <location>
        <begin position="1"/>
        <end position="28"/>
    </location>
</feature>
<dbReference type="GO" id="GO:0016301">
    <property type="term" value="F:kinase activity"/>
    <property type="evidence" value="ECO:0007669"/>
    <property type="project" value="UniProtKB-KW"/>
</dbReference>
<sequence length="631" mass="68658">MTPARLRLRALYRLPLLLLALVLLPACAPAPAPTDETRRLTHAEAAPAAGAGDAVPSAGWTAVELPDAWGERWPGHDGSVWYRLRWTQPDTRPTALLVDHGTFAGAVSVNGVRLASDASLVEPLSRGWLQPGFLLLDAPVLRAGENEVLVRVAGHAAFRPGLAEVRVGDPAALEPLYRFRLVDRVHLHVADIGMRLVLAALFAAIWLSRRQDAVYGWFALSQLAGGIYPYYFLAVSPWPFADTRVWFAWVAVFWILSAAAQAMFLLRFAEQRRPALERILGYACLLALTAATVAPQWMGLQRDGWVLLGTSIYFGGIFWFLWQALRSPATEQKVMAGCLLLPVLASGHDYALFMGWNQGGPWLLSWTSVMTLIGIAFVLSHRFARARRRIEAFNAELQQEVESATARLGETLRREHAAALAHERADERLRLVRDLHDGFGGTLVAAIHRLRQAPAATSTAEIVDVLRRMREDLRLVIDSTAGDGDLAAMLANLRHRADMLLEGIGIAVDWRIEGVDGVHLGGARSLDLLRLLQEALTNAGRHSGARSLQVSVVRGDAGLHVLVRDDGHGLADSGRAVTGTGMASMRLRAARLGGELQVASGPAGTLLQLDFPLLEVDEPPVSGMTSEKSPA</sequence>
<proteinExistence type="predicted"/>
<dbReference type="eggNOG" id="COG4585">
    <property type="taxonomic scope" value="Bacteria"/>
</dbReference>
<feature type="transmembrane region" description="Helical" evidence="5">
    <location>
        <begin position="362"/>
        <end position="379"/>
    </location>
</feature>
<organism evidence="8 9">
    <name type="scientific">Arenimonas composti TR7-09 = DSM 18010</name>
    <dbReference type="NCBI Taxonomy" id="1121013"/>
    <lineage>
        <taxon>Bacteria</taxon>
        <taxon>Pseudomonadati</taxon>
        <taxon>Pseudomonadota</taxon>
        <taxon>Gammaproteobacteria</taxon>
        <taxon>Lysobacterales</taxon>
        <taxon>Lysobacteraceae</taxon>
        <taxon>Arenimonas</taxon>
    </lineage>
</organism>
<evidence type="ECO:0000256" key="4">
    <source>
        <dbReference type="SAM" id="Coils"/>
    </source>
</evidence>
<keyword evidence="6" id="KW-0732">Signal</keyword>
<dbReference type="RefSeq" id="WP_051240081.1">
    <property type="nucleotide sequence ID" value="NZ_AUFF01000011.1"/>
</dbReference>
<evidence type="ECO:0000256" key="2">
    <source>
        <dbReference type="ARBA" id="ARBA00022777"/>
    </source>
</evidence>
<dbReference type="PANTHER" id="PTHR24421">
    <property type="entry name" value="NITRATE/NITRITE SENSOR PROTEIN NARX-RELATED"/>
    <property type="match status" value="1"/>
</dbReference>
<evidence type="ECO:0000313" key="8">
    <source>
        <dbReference type="EMBL" id="KFN48834.1"/>
    </source>
</evidence>
<dbReference type="InterPro" id="IPR036890">
    <property type="entry name" value="HATPase_C_sf"/>
</dbReference>
<dbReference type="SMART" id="SM00387">
    <property type="entry name" value="HATPase_c"/>
    <property type="match status" value="1"/>
</dbReference>
<dbReference type="Proteomes" id="UP000029391">
    <property type="component" value="Unassembled WGS sequence"/>
</dbReference>
<protein>
    <recommendedName>
        <fullName evidence="7">Histidine kinase domain-containing protein</fullName>
    </recommendedName>
</protein>
<dbReference type="AlphaFoldDB" id="A0A091BDD5"/>
<reference evidence="8 9" key="1">
    <citation type="submission" date="2013-09" db="EMBL/GenBank/DDBJ databases">
        <title>Genome sequencing of Arenimonas composti.</title>
        <authorList>
            <person name="Chen F."/>
            <person name="Wang G."/>
        </authorList>
    </citation>
    <scope>NUCLEOTIDE SEQUENCE [LARGE SCALE GENOMIC DNA]</scope>
    <source>
        <strain evidence="8 9">TR7-09</strain>
    </source>
</reference>
<dbReference type="STRING" id="1121013.GCA_000426365_02611"/>
<dbReference type="SUPFAM" id="SSF55874">
    <property type="entry name" value="ATPase domain of HSP90 chaperone/DNA topoisomerase II/histidine kinase"/>
    <property type="match status" value="1"/>
</dbReference>
<feature type="transmembrane region" description="Helical" evidence="5">
    <location>
        <begin position="279"/>
        <end position="298"/>
    </location>
</feature>
<dbReference type="InterPro" id="IPR003594">
    <property type="entry name" value="HATPase_dom"/>
</dbReference>
<evidence type="ECO:0000256" key="6">
    <source>
        <dbReference type="SAM" id="SignalP"/>
    </source>
</evidence>
<feature type="chain" id="PRO_5001869609" description="Histidine kinase domain-containing protein" evidence="6">
    <location>
        <begin position="29"/>
        <end position="631"/>
    </location>
</feature>
<feature type="transmembrane region" description="Helical" evidence="5">
    <location>
        <begin position="334"/>
        <end position="356"/>
    </location>
</feature>
<evidence type="ECO:0000256" key="3">
    <source>
        <dbReference type="ARBA" id="ARBA00023012"/>
    </source>
</evidence>
<dbReference type="InterPro" id="IPR008979">
    <property type="entry name" value="Galactose-bd-like_sf"/>
</dbReference>
<feature type="transmembrane region" description="Helical" evidence="5">
    <location>
        <begin position="214"/>
        <end position="234"/>
    </location>
</feature>
<keyword evidence="5" id="KW-1133">Transmembrane helix</keyword>
<dbReference type="InterPro" id="IPR005467">
    <property type="entry name" value="His_kinase_dom"/>
</dbReference>
<keyword evidence="2" id="KW-0418">Kinase</keyword>
<keyword evidence="4" id="KW-0175">Coiled coil</keyword>
<dbReference type="PROSITE" id="PS50109">
    <property type="entry name" value="HIS_KIN"/>
    <property type="match status" value="1"/>
</dbReference>
<keyword evidence="3" id="KW-0902">Two-component regulatory system</keyword>
<dbReference type="EMBL" id="AWXU01000048">
    <property type="protein sequence ID" value="KFN48834.1"/>
    <property type="molecule type" value="Genomic_DNA"/>
</dbReference>
<name>A0A091BDD5_9GAMM</name>
<dbReference type="CDD" id="cd16917">
    <property type="entry name" value="HATPase_UhpB-NarQ-NarX-like"/>
    <property type="match status" value="1"/>
</dbReference>
<keyword evidence="1" id="KW-0808">Transferase</keyword>
<keyword evidence="5" id="KW-0812">Transmembrane</keyword>
<dbReference type="SUPFAM" id="SSF49785">
    <property type="entry name" value="Galactose-binding domain-like"/>
    <property type="match status" value="1"/>
</dbReference>
<evidence type="ECO:0000256" key="1">
    <source>
        <dbReference type="ARBA" id="ARBA00022679"/>
    </source>
</evidence>
<dbReference type="GO" id="GO:0000160">
    <property type="term" value="P:phosphorelay signal transduction system"/>
    <property type="evidence" value="ECO:0007669"/>
    <property type="project" value="UniProtKB-KW"/>
</dbReference>
<evidence type="ECO:0000313" key="9">
    <source>
        <dbReference type="Proteomes" id="UP000029391"/>
    </source>
</evidence>
<accession>A0A091BDD5</accession>
<dbReference type="PANTHER" id="PTHR24421:SF58">
    <property type="entry name" value="SIGNAL TRANSDUCTION HISTIDINE-PROTEIN KINASE_PHOSPHATASE UHPB"/>
    <property type="match status" value="1"/>
</dbReference>
<evidence type="ECO:0000259" key="7">
    <source>
        <dbReference type="PROSITE" id="PS50109"/>
    </source>
</evidence>
<feature type="coiled-coil region" evidence="4">
    <location>
        <begin position="383"/>
        <end position="414"/>
    </location>
</feature>
<gene>
    <name evidence="8" type="ORF">P873_13560</name>
</gene>
<dbReference type="OrthoDB" id="9797605at2"/>
<feature type="transmembrane region" description="Helical" evidence="5">
    <location>
        <begin position="185"/>
        <end position="207"/>
    </location>
</feature>
<keyword evidence="5" id="KW-0472">Membrane</keyword>